<evidence type="ECO:0000313" key="1">
    <source>
        <dbReference type="EMBL" id="MBK1871061.1"/>
    </source>
</evidence>
<gene>
    <name evidence="1" type="ORF">JHL16_32140</name>
</gene>
<dbReference type="Proteomes" id="UP000616151">
    <property type="component" value="Unassembled WGS sequence"/>
</dbReference>
<organism evidence="1 2">
    <name type="scientific">Taklimakanibacter albus</name>
    <dbReference type="NCBI Taxonomy" id="2800327"/>
    <lineage>
        <taxon>Bacteria</taxon>
        <taxon>Pseudomonadati</taxon>
        <taxon>Pseudomonadota</taxon>
        <taxon>Alphaproteobacteria</taxon>
        <taxon>Hyphomicrobiales</taxon>
        <taxon>Aestuariivirgaceae</taxon>
        <taxon>Taklimakanibacter</taxon>
    </lineage>
</organism>
<comment type="caution">
    <text evidence="1">The sequence shown here is derived from an EMBL/GenBank/DDBJ whole genome shotgun (WGS) entry which is preliminary data.</text>
</comment>
<keyword evidence="2" id="KW-1185">Reference proteome</keyword>
<accession>A0ACC5RED9</accession>
<name>A0ACC5RED9_9HYPH</name>
<protein>
    <submittedName>
        <fullName evidence="1">Polyhydroxyalkanoate depolymerase</fullName>
    </submittedName>
</protein>
<dbReference type="EMBL" id="JAENHL010000008">
    <property type="protein sequence ID" value="MBK1871061.1"/>
    <property type="molecule type" value="Genomic_DNA"/>
</dbReference>
<evidence type="ECO:0000313" key="2">
    <source>
        <dbReference type="Proteomes" id="UP000616151"/>
    </source>
</evidence>
<reference evidence="1" key="1">
    <citation type="submission" date="2021-01" db="EMBL/GenBank/DDBJ databases">
        <authorList>
            <person name="Sun Q."/>
        </authorList>
    </citation>
    <scope>NUCLEOTIDE SEQUENCE</scope>
    <source>
        <strain evidence="1">YIM B02566</strain>
    </source>
</reference>
<proteinExistence type="predicted"/>
<sequence>MLYYLYEMNHAAIAPWRAAADAANFFWKNPVNPFAQTYMGRSMSASLDLFERATRRYGKPGFGLDFTVVAGDEVPIVEERVFDKTFCSLLHFSKAWADEKSKVKQPKLLIVAPMSGHYATLLRGTVEAMLPHADVYITDWVDARQVPLASGDFDLDDYIDYVVEMLTFLGPDTHVMAVCQPSVPVLAAIASMAKRKDPNQPKSMILMGGPIDTRRNPTVVNRLAVARGVDWFRKNAVVKVPFPHPGAMRDVYPGFLQLTGFMTMNLDRHMSAHRELFWHLIEGDGDAAEKHTDFYDEYLSVMDLTAEFYLQTVEKVFVNHELPRGIFRHRGEKIEPGLIKKTALMTIEGERDDISGVGQTEAAHDLCASLPAEKKLHLLQKGVGHYGVFNGSRFRADAVPRIVDFMHKQA</sequence>